<dbReference type="InterPro" id="IPR004701">
    <property type="entry name" value="PTS_EIIA_man-typ"/>
</dbReference>
<evidence type="ECO:0000313" key="4">
    <source>
        <dbReference type="Proteomes" id="UP000826550"/>
    </source>
</evidence>
<dbReference type="EMBL" id="CP048268">
    <property type="protein sequence ID" value="QYN53732.1"/>
    <property type="molecule type" value="Genomic_DNA"/>
</dbReference>
<accession>A0ABX8WD95</accession>
<evidence type="ECO:0000313" key="3">
    <source>
        <dbReference type="EMBL" id="QYN53732.1"/>
    </source>
</evidence>
<dbReference type="InterPro" id="IPR051471">
    <property type="entry name" value="Bacterial_PTS_sugar_comp"/>
</dbReference>
<dbReference type="Pfam" id="PF03610">
    <property type="entry name" value="EIIA-man"/>
    <property type="match status" value="1"/>
</dbReference>
<protein>
    <submittedName>
        <fullName evidence="3">PTS N-acetylglucosamine transporter subunit IIBC</fullName>
    </submittedName>
</protein>
<evidence type="ECO:0000259" key="2">
    <source>
        <dbReference type="PROSITE" id="PS51096"/>
    </source>
</evidence>
<dbReference type="Proteomes" id="UP000826550">
    <property type="component" value="Chromosome"/>
</dbReference>
<evidence type="ECO:0000256" key="1">
    <source>
        <dbReference type="ARBA" id="ARBA00022679"/>
    </source>
</evidence>
<gene>
    <name evidence="3" type="ORF">GYM71_10015</name>
</gene>
<reference evidence="3 4" key="1">
    <citation type="submission" date="2020-01" db="EMBL/GenBank/DDBJ databases">
        <title>Vast differences in strain-level diversity in the gut microbiota of two closely related honey bee species.</title>
        <authorList>
            <person name="Ellegaard K.M."/>
            <person name="Suenami S."/>
            <person name="Miyazaki R."/>
            <person name="Engel P."/>
        </authorList>
    </citation>
    <scope>NUCLEOTIDE SEQUENCE [LARGE SCALE GENOMIC DNA]</scope>
    <source>
        <strain evidence="3 4">ESL0416</strain>
    </source>
</reference>
<name>A0ABX8WD95_9LACO</name>
<dbReference type="InterPro" id="IPR036662">
    <property type="entry name" value="PTS_EIIA_man-typ_sf"/>
</dbReference>
<dbReference type="SUPFAM" id="SSF53062">
    <property type="entry name" value="PTS system fructose IIA component-like"/>
    <property type="match status" value="1"/>
</dbReference>
<feature type="domain" description="PTS EIIA type-4" evidence="2">
    <location>
        <begin position="1"/>
        <end position="124"/>
    </location>
</feature>
<sequence length="138" mass="15297">MKQIVIISHKTMAQGMADTINFFAGDIPNLHYICAYRNGKNNFPIKELTNLIATFEPQEQIFLLTDLLGGSVNQNCTQLIKNPRINVITGANLALALSIVLDPSDHLSAKKIAALVNEAKEQMIYMNDYASENEADDE</sequence>
<keyword evidence="1" id="KW-0808">Transferase</keyword>
<dbReference type="PANTHER" id="PTHR33799">
    <property type="entry name" value="PTS PERMEASE-RELATED-RELATED"/>
    <property type="match status" value="1"/>
</dbReference>
<proteinExistence type="predicted"/>
<dbReference type="RefSeq" id="WP_220220374.1">
    <property type="nucleotide sequence ID" value="NZ_CP048268.1"/>
</dbReference>
<organism evidence="3 4">
    <name type="scientific">Lactobacillus panisapium</name>
    <dbReference type="NCBI Taxonomy" id="2012495"/>
    <lineage>
        <taxon>Bacteria</taxon>
        <taxon>Bacillati</taxon>
        <taxon>Bacillota</taxon>
        <taxon>Bacilli</taxon>
        <taxon>Lactobacillales</taxon>
        <taxon>Lactobacillaceae</taxon>
        <taxon>Lactobacillus</taxon>
    </lineage>
</organism>
<dbReference type="PANTHER" id="PTHR33799:SF1">
    <property type="entry name" value="PTS SYSTEM MANNOSE-SPECIFIC EIIAB COMPONENT-RELATED"/>
    <property type="match status" value="1"/>
</dbReference>
<dbReference type="Gene3D" id="3.40.50.510">
    <property type="entry name" value="Phosphotransferase system, mannose-type IIA component"/>
    <property type="match status" value="1"/>
</dbReference>
<keyword evidence="4" id="KW-1185">Reference proteome</keyword>
<dbReference type="PROSITE" id="PS51096">
    <property type="entry name" value="PTS_EIIA_TYPE_4"/>
    <property type="match status" value="1"/>
</dbReference>